<keyword evidence="2" id="KW-1185">Reference proteome</keyword>
<dbReference type="InterPro" id="IPR046558">
    <property type="entry name" value="DUF6712"/>
</dbReference>
<reference evidence="1 2" key="1">
    <citation type="submission" date="2016-10" db="EMBL/GenBank/DDBJ databases">
        <authorList>
            <person name="Varghese N."/>
            <person name="Submissions S."/>
        </authorList>
    </citation>
    <scope>NUCLEOTIDE SEQUENCE [LARGE SCALE GENOMIC DNA]</scope>
    <source>
        <strain evidence="1 2">MAR_2009_60</strain>
    </source>
</reference>
<name>A0ABY0UTE6_9FLAO</name>
<evidence type="ECO:0000313" key="1">
    <source>
        <dbReference type="EMBL" id="SDT15878.1"/>
    </source>
</evidence>
<protein>
    <submittedName>
        <fullName evidence="1">Uncharacterized protein</fullName>
    </submittedName>
</protein>
<dbReference type="GeneID" id="90593658"/>
<dbReference type="Proteomes" id="UP000199574">
    <property type="component" value="Chromosome I"/>
</dbReference>
<accession>A0ABY0UTE6</accession>
<dbReference type="RefSeq" id="WP_091607042.1">
    <property type="nucleotide sequence ID" value="NZ_LT629754.1"/>
</dbReference>
<organism evidence="1 2">
    <name type="scientific">Maribacter dokdonensis</name>
    <dbReference type="NCBI Taxonomy" id="320912"/>
    <lineage>
        <taxon>Bacteria</taxon>
        <taxon>Pseudomonadati</taxon>
        <taxon>Bacteroidota</taxon>
        <taxon>Flavobacteriia</taxon>
        <taxon>Flavobacteriales</taxon>
        <taxon>Flavobacteriaceae</taxon>
        <taxon>Maribacter</taxon>
    </lineage>
</organism>
<dbReference type="Pfam" id="PF20459">
    <property type="entry name" value="DUF6712"/>
    <property type="match status" value="2"/>
</dbReference>
<sequence length="317" mass="35662">MAVLIKTIDILKEHVAINVNTDYATVSPYIKQAERKYIKSITGSAMYTAITDENYAPAANAKVVFELLQESAANLAVFLYTPLANVQFSDNGIAVSQGEHHKSAEWWQVRDLRRSFLDAGFQALDEALKVMEANEGEFTDWVGTPGYTVFKELFVKRTDTFQRWFNISNSRRTFLAMRPYMLESHHQYFTSVLNTATIEQIKGLSTEDLTTPEAQVLDHLQAAQVNYTVAKALHSGSFELTATGIYEKMDDFPGYKTKSVDETQLNNAKNDRLIAAEEHFKKAVKIIAANTGIFTAYETKDPATYLQPKNTKSILSI</sequence>
<evidence type="ECO:0000313" key="2">
    <source>
        <dbReference type="Proteomes" id="UP000199574"/>
    </source>
</evidence>
<dbReference type="EMBL" id="LT629754">
    <property type="protein sequence ID" value="SDT15878.1"/>
    <property type="molecule type" value="Genomic_DNA"/>
</dbReference>
<proteinExistence type="predicted"/>
<gene>
    <name evidence="1" type="ORF">SAMN05192545_2902</name>
</gene>